<organism evidence="2 3">
    <name type="scientific">Araneus ventricosus</name>
    <name type="common">Orbweaver spider</name>
    <name type="synonym">Epeira ventricosa</name>
    <dbReference type="NCBI Taxonomy" id="182803"/>
    <lineage>
        <taxon>Eukaryota</taxon>
        <taxon>Metazoa</taxon>
        <taxon>Ecdysozoa</taxon>
        <taxon>Arthropoda</taxon>
        <taxon>Chelicerata</taxon>
        <taxon>Arachnida</taxon>
        <taxon>Araneae</taxon>
        <taxon>Araneomorphae</taxon>
        <taxon>Entelegynae</taxon>
        <taxon>Araneoidea</taxon>
        <taxon>Araneidae</taxon>
        <taxon>Araneus</taxon>
    </lineage>
</organism>
<sequence>MILRATGPIHGGSSVESGLEPETLRPQNRDRTTRPPRPQGWNREDLMFVTGHGPFILSTFEQMTTARAEKKEIQWPMPQNVGLPSPTISKLLQCNINYRG</sequence>
<comment type="caution">
    <text evidence="2">The sequence shown here is derived from an EMBL/GenBank/DDBJ whole genome shotgun (WGS) entry which is preliminary data.</text>
</comment>
<dbReference type="Proteomes" id="UP000499080">
    <property type="component" value="Unassembled WGS sequence"/>
</dbReference>
<proteinExistence type="predicted"/>
<dbReference type="EMBL" id="BGPR01005662">
    <property type="protein sequence ID" value="GBN12257.1"/>
    <property type="molecule type" value="Genomic_DNA"/>
</dbReference>
<name>A0A4Y2LFZ1_ARAVE</name>
<feature type="region of interest" description="Disordered" evidence="1">
    <location>
        <begin position="1"/>
        <end position="44"/>
    </location>
</feature>
<evidence type="ECO:0000313" key="3">
    <source>
        <dbReference type="Proteomes" id="UP000499080"/>
    </source>
</evidence>
<dbReference type="AlphaFoldDB" id="A0A4Y2LFZ1"/>
<reference evidence="2 3" key="1">
    <citation type="journal article" date="2019" name="Sci. Rep.">
        <title>Orb-weaving spider Araneus ventricosus genome elucidates the spidroin gene catalogue.</title>
        <authorList>
            <person name="Kono N."/>
            <person name="Nakamura H."/>
            <person name="Ohtoshi R."/>
            <person name="Moran D.A.P."/>
            <person name="Shinohara A."/>
            <person name="Yoshida Y."/>
            <person name="Fujiwara M."/>
            <person name="Mori M."/>
            <person name="Tomita M."/>
            <person name="Arakawa K."/>
        </authorList>
    </citation>
    <scope>NUCLEOTIDE SEQUENCE [LARGE SCALE GENOMIC DNA]</scope>
</reference>
<accession>A0A4Y2LFZ1</accession>
<gene>
    <name evidence="2" type="ORF">AVEN_245734_1</name>
</gene>
<protein>
    <submittedName>
        <fullName evidence="2">Uncharacterized protein</fullName>
    </submittedName>
</protein>
<evidence type="ECO:0000313" key="2">
    <source>
        <dbReference type="EMBL" id="GBN12257.1"/>
    </source>
</evidence>
<keyword evidence="3" id="KW-1185">Reference proteome</keyword>
<evidence type="ECO:0000256" key="1">
    <source>
        <dbReference type="SAM" id="MobiDB-lite"/>
    </source>
</evidence>